<dbReference type="UniPathway" id="UPA00392"/>
<reference evidence="14 15" key="1">
    <citation type="submission" date="2016-10" db="EMBL/GenBank/DDBJ databases">
        <title>Description of Gloeomargarita lithophora gen. nov., sp. nov., a thylakoid-bearing basal-branching cyanobacterium with intracellular carbonates, and proposal for Gloeomargaritales ord. nov.</title>
        <authorList>
            <person name="Moreira D."/>
            <person name="Tavera R."/>
            <person name="Benzerara K."/>
            <person name="Skouri-Panet F."/>
            <person name="Couradeau E."/>
            <person name="Gerard E."/>
            <person name="Loussert C."/>
            <person name="Novelo E."/>
            <person name="Zivanovic Y."/>
            <person name="Lopez-Garcia P."/>
        </authorList>
    </citation>
    <scope>NUCLEOTIDE SEQUENCE [LARGE SCALE GENOMIC DNA]</scope>
    <source>
        <strain evidence="14 15">D10</strain>
    </source>
</reference>
<dbReference type="NCBIfam" id="TIGR00113">
    <property type="entry name" value="queA"/>
    <property type="match status" value="1"/>
</dbReference>
<dbReference type="FunFam" id="3.40.1780.10:FF:000001">
    <property type="entry name" value="S-adenosylmethionine:tRNA ribosyltransferase-isomerase"/>
    <property type="match status" value="1"/>
</dbReference>
<evidence type="ECO:0000313" key="14">
    <source>
        <dbReference type="EMBL" id="APB34131.1"/>
    </source>
</evidence>
<dbReference type="NCBIfam" id="NF001140">
    <property type="entry name" value="PRK00147.1"/>
    <property type="match status" value="1"/>
</dbReference>
<evidence type="ECO:0000256" key="4">
    <source>
        <dbReference type="ARBA" id="ARBA00022490"/>
    </source>
</evidence>
<protein>
    <recommendedName>
        <fullName evidence="11 13">S-adenosylmethionine:tRNA ribosyltransferase-isomerase</fullName>
        <ecNumber evidence="10 13">2.4.99.17</ecNumber>
    </recommendedName>
    <alternativeName>
        <fullName evidence="12 13">Queuosine biosynthesis protein QueA</fullName>
    </alternativeName>
</protein>
<dbReference type="PANTHER" id="PTHR30307">
    <property type="entry name" value="S-ADENOSYLMETHIONINE:TRNA RIBOSYLTRANSFERASE-ISOMERASE"/>
    <property type="match status" value="1"/>
</dbReference>
<gene>
    <name evidence="13 14" type="primary">queA</name>
    <name evidence="14" type="ORF">GlitD10_1805</name>
</gene>
<evidence type="ECO:0000256" key="13">
    <source>
        <dbReference type="HAMAP-Rule" id="MF_00113"/>
    </source>
</evidence>
<organism evidence="14 15">
    <name type="scientific">Gloeomargarita lithophora Alchichica-D10</name>
    <dbReference type="NCBI Taxonomy" id="1188229"/>
    <lineage>
        <taxon>Bacteria</taxon>
        <taxon>Bacillati</taxon>
        <taxon>Cyanobacteriota</taxon>
        <taxon>Cyanophyceae</taxon>
        <taxon>Gloeomargaritales</taxon>
        <taxon>Gloeomargaritaceae</taxon>
        <taxon>Gloeomargarita</taxon>
    </lineage>
</organism>
<dbReference type="InterPro" id="IPR042119">
    <property type="entry name" value="QueA_dom2"/>
</dbReference>
<keyword evidence="5 13" id="KW-0808">Transferase</keyword>
<comment type="function">
    <text evidence="13">Transfers and isomerizes the ribose moiety from AdoMet to the 7-aminomethyl group of 7-deazaguanine (preQ1-tRNA) to give epoxyqueuosine (oQ-tRNA).</text>
</comment>
<dbReference type="KEGG" id="glt:GlitD10_1805"/>
<evidence type="ECO:0000256" key="7">
    <source>
        <dbReference type="ARBA" id="ARBA00022785"/>
    </source>
</evidence>
<dbReference type="EC" id="2.4.99.17" evidence="10 13"/>
<evidence type="ECO:0000256" key="9">
    <source>
        <dbReference type="ARBA" id="ARBA00061210"/>
    </source>
</evidence>
<comment type="pathway">
    <text evidence="2 13">tRNA modification; tRNA-queuosine biosynthesis.</text>
</comment>
<evidence type="ECO:0000256" key="1">
    <source>
        <dbReference type="ARBA" id="ARBA00004496"/>
    </source>
</evidence>
<dbReference type="RefSeq" id="WP_071454621.1">
    <property type="nucleotide sequence ID" value="NZ_CP017675.1"/>
</dbReference>
<dbReference type="GO" id="GO:0005737">
    <property type="term" value="C:cytoplasm"/>
    <property type="evidence" value="ECO:0007669"/>
    <property type="project" value="UniProtKB-SubCell"/>
</dbReference>
<dbReference type="OrthoDB" id="9805933at2"/>
<keyword evidence="7 13" id="KW-0671">Queuosine biosynthesis</keyword>
<dbReference type="HAMAP" id="MF_00113">
    <property type="entry name" value="QueA"/>
    <property type="match status" value="1"/>
</dbReference>
<evidence type="ECO:0000256" key="11">
    <source>
        <dbReference type="ARBA" id="ARBA00069325"/>
    </source>
</evidence>
<keyword evidence="15" id="KW-1185">Reference proteome</keyword>
<dbReference type="STRING" id="1188229.GlitD10_1805"/>
<dbReference type="Gene3D" id="2.40.10.240">
    <property type="entry name" value="QueA-like"/>
    <property type="match status" value="1"/>
</dbReference>
<evidence type="ECO:0000256" key="3">
    <source>
        <dbReference type="ARBA" id="ARBA00011245"/>
    </source>
</evidence>
<keyword evidence="14" id="KW-0328">Glycosyltransferase</keyword>
<accession>A0A1J0AE02</accession>
<name>A0A1J0AE02_9CYAN</name>
<dbReference type="InterPro" id="IPR042118">
    <property type="entry name" value="QueA_dom1"/>
</dbReference>
<keyword evidence="6 13" id="KW-0949">S-adenosyl-L-methionine</keyword>
<dbReference type="GO" id="GO:0051075">
    <property type="term" value="F:S-adenosylmethionine:tRNA ribosyltransferase-isomerase activity"/>
    <property type="evidence" value="ECO:0007669"/>
    <property type="project" value="UniProtKB-EC"/>
</dbReference>
<dbReference type="EMBL" id="CP017675">
    <property type="protein sequence ID" value="APB34131.1"/>
    <property type="molecule type" value="Genomic_DNA"/>
</dbReference>
<dbReference type="Proteomes" id="UP000180235">
    <property type="component" value="Chromosome"/>
</dbReference>
<comment type="catalytic activity">
    <reaction evidence="8 13">
        <text>7-aminomethyl-7-carbaguanosine(34) in tRNA + S-adenosyl-L-methionine = epoxyqueuosine(34) in tRNA + adenine + L-methionine + 2 H(+)</text>
        <dbReference type="Rhea" id="RHEA:32155"/>
        <dbReference type="Rhea" id="RHEA-COMP:10342"/>
        <dbReference type="Rhea" id="RHEA-COMP:18582"/>
        <dbReference type="ChEBI" id="CHEBI:15378"/>
        <dbReference type="ChEBI" id="CHEBI:16708"/>
        <dbReference type="ChEBI" id="CHEBI:57844"/>
        <dbReference type="ChEBI" id="CHEBI:59789"/>
        <dbReference type="ChEBI" id="CHEBI:82833"/>
        <dbReference type="ChEBI" id="CHEBI:194443"/>
        <dbReference type="EC" id="2.4.99.17"/>
    </reaction>
</comment>
<evidence type="ECO:0000313" key="15">
    <source>
        <dbReference type="Proteomes" id="UP000180235"/>
    </source>
</evidence>
<evidence type="ECO:0000256" key="2">
    <source>
        <dbReference type="ARBA" id="ARBA00004691"/>
    </source>
</evidence>
<dbReference type="AlphaFoldDB" id="A0A1J0AE02"/>
<evidence type="ECO:0000256" key="12">
    <source>
        <dbReference type="ARBA" id="ARBA00076160"/>
    </source>
</evidence>
<dbReference type="InterPro" id="IPR036100">
    <property type="entry name" value="QueA_sf"/>
</dbReference>
<comment type="subcellular location">
    <subcellularLocation>
        <location evidence="1 13">Cytoplasm</location>
    </subcellularLocation>
</comment>
<dbReference type="InterPro" id="IPR003699">
    <property type="entry name" value="QueA"/>
</dbReference>
<dbReference type="GO" id="GO:0008616">
    <property type="term" value="P:tRNA queuosine(34) biosynthetic process"/>
    <property type="evidence" value="ECO:0007669"/>
    <property type="project" value="UniProtKB-UniRule"/>
</dbReference>
<dbReference type="Gene3D" id="3.40.1780.10">
    <property type="entry name" value="QueA-like"/>
    <property type="match status" value="2"/>
</dbReference>
<dbReference type="Pfam" id="PF02547">
    <property type="entry name" value="Queuosine_synth"/>
    <property type="match status" value="1"/>
</dbReference>
<evidence type="ECO:0000256" key="8">
    <source>
        <dbReference type="ARBA" id="ARBA00052751"/>
    </source>
</evidence>
<comment type="similarity">
    <text evidence="9 13">Belongs to the QueA family.</text>
</comment>
<keyword evidence="14" id="KW-0413">Isomerase</keyword>
<dbReference type="PANTHER" id="PTHR30307:SF0">
    <property type="entry name" value="S-ADENOSYLMETHIONINE:TRNA RIBOSYLTRANSFERASE-ISOMERASE"/>
    <property type="match status" value="1"/>
</dbReference>
<comment type="subunit">
    <text evidence="3 13">Monomer.</text>
</comment>
<evidence type="ECO:0000256" key="6">
    <source>
        <dbReference type="ARBA" id="ARBA00022691"/>
    </source>
</evidence>
<evidence type="ECO:0000256" key="5">
    <source>
        <dbReference type="ARBA" id="ARBA00022679"/>
    </source>
</evidence>
<evidence type="ECO:0000256" key="10">
    <source>
        <dbReference type="ARBA" id="ARBA00066503"/>
    </source>
</evidence>
<dbReference type="SUPFAM" id="SSF111337">
    <property type="entry name" value="QueA-like"/>
    <property type="match status" value="1"/>
</dbReference>
<keyword evidence="4 13" id="KW-0963">Cytoplasm</keyword>
<proteinExistence type="inferred from homology"/>
<sequence length="366" mass="40449">MPYPAYPPGAGDWELSNYNYHLPQELIAQTAMVPRDHARLLVVDPDCHQHHRFDELPALLRPGDLLVLNNTKVLPARLIGTRPGGGITEFLLLEPGEDGGWRALVRPGRRVGAGTVVRFPAGEETQLLGVVQVRDETTGGRWVQFQTPDGMAIDQIRLLQILDKIGELPLPPYIQKFQGDPGQYQTVYAQALGAVAAPTAGLHFTDDLLKKLQNKGIAQAMVTLHVGLGTFRPVNTPDVRQHELHSEWIEVSPATVAQIHQTQQRGGRVIGVGTTVARALEAAAQGGELQATTGKINLYIYPGYTWRVIDGLITNFHLPQSSLLLLVSALIGRERLLYLYEQAIQERYRFYSLGDAMLILPDGDFR</sequence>